<comment type="caution">
    <text evidence="1">The sequence shown here is derived from an EMBL/GenBank/DDBJ whole genome shotgun (WGS) entry which is preliminary data.</text>
</comment>
<reference evidence="1 2" key="1">
    <citation type="submission" date="2023-07" db="EMBL/GenBank/DDBJ databases">
        <title>Genomic Encyclopedia of Type Strains, Phase IV (KMG-IV): sequencing the most valuable type-strain genomes for metagenomic binning, comparative biology and taxonomic classification.</title>
        <authorList>
            <person name="Goeker M."/>
        </authorList>
    </citation>
    <scope>NUCLEOTIDE SEQUENCE [LARGE SCALE GENOMIC DNA]</scope>
    <source>
        <strain evidence="1 2">DSM 102814</strain>
    </source>
</reference>
<accession>A0ABU1K4V4</accession>
<name>A0ABU1K4V4_9FLAO</name>
<evidence type="ECO:0008006" key="3">
    <source>
        <dbReference type="Google" id="ProtNLM"/>
    </source>
</evidence>
<dbReference type="RefSeq" id="WP_309727529.1">
    <property type="nucleotide sequence ID" value="NZ_JAVDQA010000002.1"/>
</dbReference>
<dbReference type="EMBL" id="JAVDQA010000002">
    <property type="protein sequence ID" value="MDR6300633.1"/>
    <property type="molecule type" value="Genomic_DNA"/>
</dbReference>
<evidence type="ECO:0000313" key="1">
    <source>
        <dbReference type="EMBL" id="MDR6300633.1"/>
    </source>
</evidence>
<gene>
    <name evidence="1" type="ORF">GGR31_001264</name>
</gene>
<dbReference type="Proteomes" id="UP001257659">
    <property type="component" value="Unassembled WGS sequence"/>
</dbReference>
<evidence type="ECO:0000313" key="2">
    <source>
        <dbReference type="Proteomes" id="UP001257659"/>
    </source>
</evidence>
<protein>
    <recommendedName>
        <fullName evidence="3">Type I restriction enzyme R protein N-terminal domain-containing protein</fullName>
    </recommendedName>
</protein>
<proteinExistence type="predicted"/>
<organism evidence="1 2">
    <name type="scientific">Mesonia maritima</name>
    <dbReference type="NCBI Taxonomy" id="1793873"/>
    <lineage>
        <taxon>Bacteria</taxon>
        <taxon>Pseudomonadati</taxon>
        <taxon>Bacteroidota</taxon>
        <taxon>Flavobacteriia</taxon>
        <taxon>Flavobacteriales</taxon>
        <taxon>Flavobacteriaceae</taxon>
        <taxon>Mesonia</taxon>
    </lineage>
</organism>
<keyword evidence="2" id="KW-1185">Reference proteome</keyword>
<sequence length="913" mass="109126">MKEEEIKSRFLTEFFGDVLGFNYGNSLFWTLREEKKSKTDGKKVDGALGYFYKDKIKDDVRAVIEIKDANTHLDNNQKRKDSRSPINQAFDYALTMGESCKWVIVSNIKEIRFYSSRYKGKYQVYYLEELENEEKLKELLYLFHKDRFISQQTNSKADQLYKIQSSELKENENPRHIVDEIYTSLTRFKGLNYIDPEYIASIKPFNILNEYVWHYYNGKLLTLNNNVFQLFNHIDVLEGKVKLSDELIHELKERRVIDFKAKIIKSLEILNYCGIWKISCVEDYKRIIIKKSNTIGFSHKHFFPFSEKDGFTKNINIIELKNCDCISCNFRSLDFDHLLRKLKLATYNENEETFEYAYGNFLVATDNSKKAFNIYKRISENIKGKEGSFVKYFLAKLNIKYLHNLVWEDEKLQDSFQIKDEIRNLDLNRVLYEEIEYNISDEVRNYLVKVKEEKLFLSVKKKVNELVDRIIDIKKYFERQNRGFIGSQGYQELGDQYLKLLMHFHNNRIVFIRFSEYKALSAKVFKGFIESYLTKNQGIPSLSSFYLIEFILSVRPPEFQKIINKVDVLKLDEGDDKIIVNHISNLLKSYFEDPAIAFEPYKNRVLEEYLIDMSFKEDYTSFVTNSFTLLAKMELSKTLFASLSNIIIKFLKVEDDLSWYNLKEVGQLISYKGYLFSEDQFVELLKIIINKDKTYNNKYEQLIKETSLALYKFYPSKKISNKNIVKKLVANTESVSKWRSVIFTLKILDKECSKILMKEIEYLFESKMEFVLYEDLLRNNFYDYRKKDYFERYIDYINQMKRKGFKGEFYNGKPVFNDYYYFHFIILLNLIEIDRNSKVLKKLTNLSEYEKWLLNPKEFNYSNFDAKWILAADNIYILKSLQNISDISIAIEIELRKEFNSRLSQIYYEYFQE</sequence>